<evidence type="ECO:0000256" key="7">
    <source>
        <dbReference type="SAM" id="Phobius"/>
    </source>
</evidence>
<feature type="domain" description="EamA" evidence="8">
    <location>
        <begin position="8"/>
        <end position="142"/>
    </location>
</feature>
<feature type="domain" description="EamA" evidence="8">
    <location>
        <begin position="152"/>
        <end position="285"/>
    </location>
</feature>
<dbReference type="InterPro" id="IPR000620">
    <property type="entry name" value="EamA_dom"/>
</dbReference>
<protein>
    <recommendedName>
        <fullName evidence="8">EamA domain-containing protein</fullName>
    </recommendedName>
</protein>
<dbReference type="SUPFAM" id="SSF103481">
    <property type="entry name" value="Multidrug resistance efflux transporter EmrE"/>
    <property type="match status" value="2"/>
</dbReference>
<evidence type="ECO:0000256" key="2">
    <source>
        <dbReference type="ARBA" id="ARBA00007362"/>
    </source>
</evidence>
<name>A0A8J3NZ06_9ACTN</name>
<feature type="transmembrane region" description="Helical" evidence="7">
    <location>
        <begin position="40"/>
        <end position="59"/>
    </location>
</feature>
<organism evidence="9 10">
    <name type="scientific">Catellatospora citrea</name>
    <dbReference type="NCBI Taxonomy" id="53366"/>
    <lineage>
        <taxon>Bacteria</taxon>
        <taxon>Bacillati</taxon>
        <taxon>Actinomycetota</taxon>
        <taxon>Actinomycetes</taxon>
        <taxon>Micromonosporales</taxon>
        <taxon>Micromonosporaceae</taxon>
        <taxon>Catellatospora</taxon>
    </lineage>
</organism>
<keyword evidence="5 7" id="KW-0472">Membrane</keyword>
<evidence type="ECO:0000256" key="5">
    <source>
        <dbReference type="ARBA" id="ARBA00023136"/>
    </source>
</evidence>
<feature type="region of interest" description="Disordered" evidence="6">
    <location>
        <begin position="296"/>
        <end position="352"/>
    </location>
</feature>
<keyword evidence="10" id="KW-1185">Reference proteome</keyword>
<sequence length="352" mass="35758">MNRDSLAGAALCTFGMIILGGSFSLSRLLLDYPMLTGQTMRYALAAALLAALLRLSPRLRGRAGRPGRRDLLVLAGVALFGLALFNALLLTALEHADPAVVGTVVGAAPLGLALTGPLLRRERPAARLVAAALIVVGGTALVHGTGAADTVGTLAALGTLVCEVMFSLLAAQVLPRLGAVRVSAWSCALAVPMLAVTALVTGEAGRLRPPDATETLTLLYLAVMMTVVAFLAWFTGLGKLGVERAGMFTGVVPAATLVAASLQDRALPDLSQVLGVLVVAGGLVLGATATPAVQDPATERHEPAEPHFPTAPDRSAARPGPDKPTGGSVQPDLAAAGWRGFPPGAGSESGSR</sequence>
<feature type="transmembrane region" description="Helical" evidence="7">
    <location>
        <begin position="99"/>
        <end position="119"/>
    </location>
</feature>
<dbReference type="InterPro" id="IPR050638">
    <property type="entry name" value="AA-Vitamin_Transporters"/>
</dbReference>
<proteinExistence type="inferred from homology"/>
<feature type="transmembrane region" description="Helical" evidence="7">
    <location>
        <begin position="71"/>
        <end position="93"/>
    </location>
</feature>
<dbReference type="PANTHER" id="PTHR32322">
    <property type="entry name" value="INNER MEMBRANE TRANSPORTER"/>
    <property type="match status" value="1"/>
</dbReference>
<dbReference type="Proteomes" id="UP000659904">
    <property type="component" value="Unassembled WGS sequence"/>
</dbReference>
<dbReference type="RefSeq" id="WP_120321001.1">
    <property type="nucleotide sequence ID" value="NZ_BONH01000002.1"/>
</dbReference>
<feature type="transmembrane region" description="Helical" evidence="7">
    <location>
        <begin position="182"/>
        <end position="202"/>
    </location>
</feature>
<feature type="transmembrane region" description="Helical" evidence="7">
    <location>
        <begin position="217"/>
        <end position="238"/>
    </location>
</feature>
<dbReference type="GO" id="GO:0016020">
    <property type="term" value="C:membrane"/>
    <property type="evidence" value="ECO:0007669"/>
    <property type="project" value="UniProtKB-SubCell"/>
</dbReference>
<dbReference type="AlphaFoldDB" id="A0A8J3NZ06"/>
<accession>A0A8J3NZ06</accession>
<comment type="caution">
    <text evidence="9">The sequence shown here is derived from an EMBL/GenBank/DDBJ whole genome shotgun (WGS) entry which is preliminary data.</text>
</comment>
<dbReference type="InterPro" id="IPR037185">
    <property type="entry name" value="EmrE-like"/>
</dbReference>
<comment type="similarity">
    <text evidence="2">Belongs to the EamA transporter family.</text>
</comment>
<keyword evidence="3 7" id="KW-0812">Transmembrane</keyword>
<evidence type="ECO:0000313" key="9">
    <source>
        <dbReference type="EMBL" id="GIF95900.1"/>
    </source>
</evidence>
<dbReference type="EMBL" id="BONH01000002">
    <property type="protein sequence ID" value="GIF95900.1"/>
    <property type="molecule type" value="Genomic_DNA"/>
</dbReference>
<evidence type="ECO:0000256" key="6">
    <source>
        <dbReference type="SAM" id="MobiDB-lite"/>
    </source>
</evidence>
<gene>
    <name evidence="9" type="ORF">Cci01nite_09940</name>
</gene>
<reference evidence="9 10" key="1">
    <citation type="submission" date="2021-01" db="EMBL/GenBank/DDBJ databases">
        <title>Whole genome shotgun sequence of Catellatospora citrea NBRC 14495.</title>
        <authorList>
            <person name="Komaki H."/>
            <person name="Tamura T."/>
        </authorList>
    </citation>
    <scope>NUCLEOTIDE SEQUENCE [LARGE SCALE GENOMIC DNA]</scope>
    <source>
        <strain evidence="9 10">NBRC 14495</strain>
    </source>
</reference>
<dbReference type="PANTHER" id="PTHR32322:SF2">
    <property type="entry name" value="EAMA DOMAIN-CONTAINING PROTEIN"/>
    <property type="match status" value="1"/>
</dbReference>
<evidence type="ECO:0000259" key="8">
    <source>
        <dbReference type="Pfam" id="PF00892"/>
    </source>
</evidence>
<comment type="subcellular location">
    <subcellularLocation>
        <location evidence="1">Membrane</location>
        <topology evidence="1">Multi-pass membrane protein</topology>
    </subcellularLocation>
</comment>
<evidence type="ECO:0000256" key="1">
    <source>
        <dbReference type="ARBA" id="ARBA00004141"/>
    </source>
</evidence>
<keyword evidence="4 7" id="KW-1133">Transmembrane helix</keyword>
<feature type="transmembrane region" description="Helical" evidence="7">
    <location>
        <begin position="151"/>
        <end position="170"/>
    </location>
</feature>
<evidence type="ECO:0000256" key="3">
    <source>
        <dbReference type="ARBA" id="ARBA00022692"/>
    </source>
</evidence>
<evidence type="ECO:0000256" key="4">
    <source>
        <dbReference type="ARBA" id="ARBA00022989"/>
    </source>
</evidence>
<dbReference type="Pfam" id="PF00892">
    <property type="entry name" value="EamA"/>
    <property type="match status" value="2"/>
</dbReference>
<feature type="transmembrane region" description="Helical" evidence="7">
    <location>
        <begin position="126"/>
        <end position="145"/>
    </location>
</feature>
<evidence type="ECO:0000313" key="10">
    <source>
        <dbReference type="Proteomes" id="UP000659904"/>
    </source>
</evidence>